<dbReference type="AlphaFoldDB" id="A0A5C3NPB2"/>
<evidence type="ECO:0000256" key="3">
    <source>
        <dbReference type="ARBA" id="ARBA00035112"/>
    </source>
</evidence>
<sequence length="205" mass="22749">MKYILVGMLVLFVASTTFSIKLHWGTAVTAPVGQLAASDMHGSFEYELANTWVIAPLDPVFMAHEDSVHYDVDTPAGIAEWNATLPSGGAVVHLGQSFRPFTLSLFHQLRCLNIVRDWLTSGRPGGALEEERPKADLPLARHCMNYLRQMVLCRADLTLEPVRSPTGAARTVSEVLHKCHDWAPIYEEAERNYAEYQTAVLSPEA</sequence>
<dbReference type="InterPro" id="IPR021765">
    <property type="entry name" value="UstYa-like"/>
</dbReference>
<evidence type="ECO:0000256" key="4">
    <source>
        <dbReference type="SAM" id="SignalP"/>
    </source>
</evidence>
<keyword evidence="4" id="KW-0732">Signal</keyword>
<dbReference type="EMBL" id="ML213504">
    <property type="protein sequence ID" value="TFK55501.1"/>
    <property type="molecule type" value="Genomic_DNA"/>
</dbReference>
<dbReference type="STRING" id="5364.A0A5C3NPB2"/>
<dbReference type="OrthoDB" id="3687641at2759"/>
<dbReference type="PANTHER" id="PTHR33365:SF11">
    <property type="entry name" value="TAT PATHWAY SIGNAL SEQUENCE"/>
    <property type="match status" value="1"/>
</dbReference>
<dbReference type="Pfam" id="PF11807">
    <property type="entry name" value="UstYa"/>
    <property type="match status" value="1"/>
</dbReference>
<keyword evidence="2" id="KW-0560">Oxidoreductase</keyword>
<accession>A0A5C3NPB2</accession>
<evidence type="ECO:0000256" key="1">
    <source>
        <dbReference type="ARBA" id="ARBA00004685"/>
    </source>
</evidence>
<evidence type="ECO:0000313" key="6">
    <source>
        <dbReference type="Proteomes" id="UP000305948"/>
    </source>
</evidence>
<evidence type="ECO:0008006" key="7">
    <source>
        <dbReference type="Google" id="ProtNLM"/>
    </source>
</evidence>
<keyword evidence="6" id="KW-1185">Reference proteome</keyword>
<dbReference type="Proteomes" id="UP000305948">
    <property type="component" value="Unassembled WGS sequence"/>
</dbReference>
<proteinExistence type="inferred from homology"/>
<evidence type="ECO:0000256" key="2">
    <source>
        <dbReference type="ARBA" id="ARBA00023002"/>
    </source>
</evidence>
<feature type="chain" id="PRO_5022952041" description="Oxidase ustYa" evidence="4">
    <location>
        <begin position="20"/>
        <end position="205"/>
    </location>
</feature>
<comment type="pathway">
    <text evidence="1">Mycotoxin biosynthesis.</text>
</comment>
<dbReference type="GO" id="GO:0016491">
    <property type="term" value="F:oxidoreductase activity"/>
    <property type="evidence" value="ECO:0007669"/>
    <property type="project" value="UniProtKB-KW"/>
</dbReference>
<dbReference type="PANTHER" id="PTHR33365">
    <property type="entry name" value="YALI0B05434P"/>
    <property type="match status" value="1"/>
</dbReference>
<name>A0A5C3NPB2_9AGAM</name>
<protein>
    <recommendedName>
        <fullName evidence="7">Oxidase ustYa</fullName>
    </recommendedName>
</protein>
<dbReference type="GO" id="GO:0043386">
    <property type="term" value="P:mycotoxin biosynthetic process"/>
    <property type="evidence" value="ECO:0007669"/>
    <property type="project" value="InterPro"/>
</dbReference>
<feature type="signal peptide" evidence="4">
    <location>
        <begin position="1"/>
        <end position="19"/>
    </location>
</feature>
<organism evidence="5 6">
    <name type="scientific">Heliocybe sulcata</name>
    <dbReference type="NCBI Taxonomy" id="5364"/>
    <lineage>
        <taxon>Eukaryota</taxon>
        <taxon>Fungi</taxon>
        <taxon>Dikarya</taxon>
        <taxon>Basidiomycota</taxon>
        <taxon>Agaricomycotina</taxon>
        <taxon>Agaricomycetes</taxon>
        <taxon>Gloeophyllales</taxon>
        <taxon>Gloeophyllaceae</taxon>
        <taxon>Heliocybe</taxon>
    </lineage>
</organism>
<reference evidence="5 6" key="1">
    <citation type="journal article" date="2019" name="Nat. Ecol. Evol.">
        <title>Megaphylogeny resolves global patterns of mushroom evolution.</title>
        <authorList>
            <person name="Varga T."/>
            <person name="Krizsan K."/>
            <person name="Foldi C."/>
            <person name="Dima B."/>
            <person name="Sanchez-Garcia M."/>
            <person name="Sanchez-Ramirez S."/>
            <person name="Szollosi G.J."/>
            <person name="Szarkandi J.G."/>
            <person name="Papp V."/>
            <person name="Albert L."/>
            <person name="Andreopoulos W."/>
            <person name="Angelini C."/>
            <person name="Antonin V."/>
            <person name="Barry K.W."/>
            <person name="Bougher N.L."/>
            <person name="Buchanan P."/>
            <person name="Buyck B."/>
            <person name="Bense V."/>
            <person name="Catcheside P."/>
            <person name="Chovatia M."/>
            <person name="Cooper J."/>
            <person name="Damon W."/>
            <person name="Desjardin D."/>
            <person name="Finy P."/>
            <person name="Geml J."/>
            <person name="Haridas S."/>
            <person name="Hughes K."/>
            <person name="Justo A."/>
            <person name="Karasinski D."/>
            <person name="Kautmanova I."/>
            <person name="Kiss B."/>
            <person name="Kocsube S."/>
            <person name="Kotiranta H."/>
            <person name="LaButti K.M."/>
            <person name="Lechner B.E."/>
            <person name="Liimatainen K."/>
            <person name="Lipzen A."/>
            <person name="Lukacs Z."/>
            <person name="Mihaltcheva S."/>
            <person name="Morgado L.N."/>
            <person name="Niskanen T."/>
            <person name="Noordeloos M.E."/>
            <person name="Ohm R.A."/>
            <person name="Ortiz-Santana B."/>
            <person name="Ovrebo C."/>
            <person name="Racz N."/>
            <person name="Riley R."/>
            <person name="Savchenko A."/>
            <person name="Shiryaev A."/>
            <person name="Soop K."/>
            <person name="Spirin V."/>
            <person name="Szebenyi C."/>
            <person name="Tomsovsky M."/>
            <person name="Tulloss R.E."/>
            <person name="Uehling J."/>
            <person name="Grigoriev I.V."/>
            <person name="Vagvolgyi C."/>
            <person name="Papp T."/>
            <person name="Martin F.M."/>
            <person name="Miettinen O."/>
            <person name="Hibbett D.S."/>
            <person name="Nagy L.G."/>
        </authorList>
    </citation>
    <scope>NUCLEOTIDE SEQUENCE [LARGE SCALE GENOMIC DNA]</scope>
    <source>
        <strain evidence="5 6">OMC1185</strain>
    </source>
</reference>
<gene>
    <name evidence="5" type="ORF">OE88DRAFT_627480</name>
</gene>
<comment type="similarity">
    <text evidence="3">Belongs to the ustYa family.</text>
</comment>
<evidence type="ECO:0000313" key="5">
    <source>
        <dbReference type="EMBL" id="TFK55501.1"/>
    </source>
</evidence>